<accession>A0ACB0EDP4</accession>
<protein>
    <submittedName>
        <fullName evidence="1">Uncharacterized protein</fullName>
    </submittedName>
</protein>
<name>A0ACB0EDP4_RANTA</name>
<proteinExistence type="predicted"/>
<dbReference type="EMBL" id="OX596086">
    <property type="protein sequence ID" value="CAI9698797.1"/>
    <property type="molecule type" value="Genomic_DNA"/>
</dbReference>
<gene>
    <name evidence="1" type="ORF">MRATA1EN3_LOCUS10010</name>
</gene>
<reference evidence="1" key="1">
    <citation type="submission" date="2023-05" db="EMBL/GenBank/DDBJ databases">
        <authorList>
            <consortium name="ELIXIR-Norway"/>
        </authorList>
    </citation>
    <scope>NUCLEOTIDE SEQUENCE</scope>
</reference>
<evidence type="ECO:0000313" key="1">
    <source>
        <dbReference type="EMBL" id="CAI9698797.1"/>
    </source>
</evidence>
<organism evidence="1 2">
    <name type="scientific">Rangifer tarandus platyrhynchus</name>
    <name type="common">Svalbard reindeer</name>
    <dbReference type="NCBI Taxonomy" id="3082113"/>
    <lineage>
        <taxon>Eukaryota</taxon>
        <taxon>Metazoa</taxon>
        <taxon>Chordata</taxon>
        <taxon>Craniata</taxon>
        <taxon>Vertebrata</taxon>
        <taxon>Euteleostomi</taxon>
        <taxon>Mammalia</taxon>
        <taxon>Eutheria</taxon>
        <taxon>Laurasiatheria</taxon>
        <taxon>Artiodactyla</taxon>
        <taxon>Ruminantia</taxon>
        <taxon>Pecora</taxon>
        <taxon>Cervidae</taxon>
        <taxon>Odocoileinae</taxon>
        <taxon>Rangifer</taxon>
    </lineage>
</organism>
<evidence type="ECO:0000313" key="2">
    <source>
        <dbReference type="Proteomes" id="UP001162501"/>
    </source>
</evidence>
<dbReference type="Proteomes" id="UP001162501">
    <property type="component" value="Chromosome 2"/>
</dbReference>
<sequence>MESLQRRAGIRLALTDYSVKPKTRHKISIEGTKAVLSQGIRDVSRKGTFVYGHRKAVVGSGVHVESHFRLGEASQGSPPQRSPPCPSQSPWQLPALSRVTPCYRAGAGHAASRPGLGPPVAACCWALLRKPGPSARHLNALCLLSRSELSRTRPHHFTTTIGLGSKLCPRPSLLTGLSGELGNSGVADQRGDAAWCRARVPSSSDPPWEVLLGGKKNSVDVVWIQPHFL</sequence>